<keyword evidence="7 9" id="KW-0472">Membrane</keyword>
<keyword evidence="4 9" id="KW-0812">Transmembrane</keyword>
<keyword evidence="5" id="KW-0029">Amino-acid transport</keyword>
<accession>A0A4Q0QSA0</accession>
<evidence type="ECO:0000256" key="2">
    <source>
        <dbReference type="ARBA" id="ARBA00022448"/>
    </source>
</evidence>
<protein>
    <submittedName>
        <fullName evidence="10">Branched-chain amino acid ABC transporter permease</fullName>
    </submittedName>
</protein>
<name>A0A4Q0QSA0_9BRAD</name>
<evidence type="ECO:0000256" key="5">
    <source>
        <dbReference type="ARBA" id="ARBA00022970"/>
    </source>
</evidence>
<evidence type="ECO:0000256" key="7">
    <source>
        <dbReference type="ARBA" id="ARBA00023136"/>
    </source>
</evidence>
<evidence type="ECO:0000313" key="10">
    <source>
        <dbReference type="EMBL" id="RXG99425.1"/>
    </source>
</evidence>
<feature type="transmembrane region" description="Helical" evidence="9">
    <location>
        <begin position="137"/>
        <end position="157"/>
    </location>
</feature>
<dbReference type="PANTHER" id="PTHR11795:SF442">
    <property type="entry name" value="ABC TRANSPORTER ATP-BINDING PROTEIN"/>
    <property type="match status" value="1"/>
</dbReference>
<dbReference type="GO" id="GO:0006865">
    <property type="term" value="P:amino acid transport"/>
    <property type="evidence" value="ECO:0007669"/>
    <property type="project" value="UniProtKB-KW"/>
</dbReference>
<dbReference type="EMBL" id="RKMK01000008">
    <property type="protein sequence ID" value="RXG99425.1"/>
    <property type="molecule type" value="Genomic_DNA"/>
</dbReference>
<organism evidence="10 11">
    <name type="scientific">Bradyrhizobium zhanjiangense</name>
    <dbReference type="NCBI Taxonomy" id="1325107"/>
    <lineage>
        <taxon>Bacteria</taxon>
        <taxon>Pseudomonadati</taxon>
        <taxon>Pseudomonadota</taxon>
        <taxon>Alphaproteobacteria</taxon>
        <taxon>Hyphomicrobiales</taxon>
        <taxon>Nitrobacteraceae</taxon>
        <taxon>Bradyrhizobium</taxon>
    </lineage>
</organism>
<dbReference type="InterPro" id="IPR001851">
    <property type="entry name" value="ABC_transp_permease"/>
</dbReference>
<comment type="similarity">
    <text evidence="8">Belongs to the binding-protein-dependent transport system permease family. LivHM subfamily.</text>
</comment>
<comment type="subcellular location">
    <subcellularLocation>
        <location evidence="1">Cell membrane</location>
        <topology evidence="1">Multi-pass membrane protein</topology>
    </subcellularLocation>
</comment>
<dbReference type="InterPro" id="IPR052157">
    <property type="entry name" value="BCAA_transport_permease"/>
</dbReference>
<sequence length="331" mass="34400">MPNAVEIRCGCRAMAGGPFARSSGQTGGASDGHVPSRHATGQEIAAMIALLIANSLALASLLIMLSSGLALIYGLRDVINFGHGAIYMLGAYLGYTIALVGGFWLALLLVPVLLALLGIAFEYLALRPLQRRSHIEVALVTLGLGIILGQIIIYFYGGEARSVDAPKILSGSVTILHLSYPVYRLFLIVMGLGSCALLALWLRWTASGLYVRAVSQDPSVARMMGINADRLSLLVTSLSTAFAGIAGVLAGPYLSVDPGMDVVMIVNCLIIVVIGGTGSIGGAIIAALLFGFVQVAGSVFLPNLAALVPYILLMVVLLIAPGGIGRGRVLS</sequence>
<feature type="transmembrane region" description="Helical" evidence="9">
    <location>
        <begin position="304"/>
        <end position="324"/>
    </location>
</feature>
<dbReference type="GO" id="GO:0022857">
    <property type="term" value="F:transmembrane transporter activity"/>
    <property type="evidence" value="ECO:0007669"/>
    <property type="project" value="InterPro"/>
</dbReference>
<gene>
    <name evidence="10" type="ORF">EAS61_12110</name>
</gene>
<keyword evidence="6 9" id="KW-1133">Transmembrane helix</keyword>
<feature type="transmembrane region" description="Helical" evidence="9">
    <location>
        <begin position="103"/>
        <end position="125"/>
    </location>
</feature>
<dbReference type="AlphaFoldDB" id="A0A4Q0QSA0"/>
<evidence type="ECO:0000256" key="1">
    <source>
        <dbReference type="ARBA" id="ARBA00004651"/>
    </source>
</evidence>
<dbReference type="CDD" id="cd06582">
    <property type="entry name" value="TM_PBP1_LivH_like"/>
    <property type="match status" value="1"/>
</dbReference>
<evidence type="ECO:0000256" key="8">
    <source>
        <dbReference type="ARBA" id="ARBA00037998"/>
    </source>
</evidence>
<evidence type="ECO:0000256" key="6">
    <source>
        <dbReference type="ARBA" id="ARBA00022989"/>
    </source>
</evidence>
<feature type="transmembrane region" description="Helical" evidence="9">
    <location>
        <begin position="231"/>
        <end position="250"/>
    </location>
</feature>
<evidence type="ECO:0000256" key="9">
    <source>
        <dbReference type="SAM" id="Phobius"/>
    </source>
</evidence>
<keyword evidence="3" id="KW-1003">Cell membrane</keyword>
<feature type="transmembrane region" description="Helical" evidence="9">
    <location>
        <begin position="78"/>
        <end position="97"/>
    </location>
</feature>
<reference evidence="10 11" key="1">
    <citation type="submission" date="2018-11" db="EMBL/GenBank/DDBJ databases">
        <title>Bradyrhizobium sp. nov., isolated from effective nodules of peanut in China.</title>
        <authorList>
            <person name="Li Y."/>
        </authorList>
    </citation>
    <scope>NUCLEOTIDE SEQUENCE [LARGE SCALE GENOMIC DNA]</scope>
    <source>
        <strain evidence="10 11">CCBAU 51770</strain>
    </source>
</reference>
<evidence type="ECO:0000256" key="3">
    <source>
        <dbReference type="ARBA" id="ARBA00022475"/>
    </source>
</evidence>
<keyword evidence="2" id="KW-0813">Transport</keyword>
<proteinExistence type="inferred from homology"/>
<feature type="transmembrane region" description="Helical" evidence="9">
    <location>
        <begin position="182"/>
        <end position="202"/>
    </location>
</feature>
<dbReference type="PANTHER" id="PTHR11795">
    <property type="entry name" value="BRANCHED-CHAIN AMINO ACID TRANSPORT SYSTEM PERMEASE PROTEIN LIVH"/>
    <property type="match status" value="1"/>
</dbReference>
<dbReference type="Proteomes" id="UP000290174">
    <property type="component" value="Unassembled WGS sequence"/>
</dbReference>
<feature type="transmembrane region" description="Helical" evidence="9">
    <location>
        <begin position="262"/>
        <end position="292"/>
    </location>
</feature>
<dbReference type="GO" id="GO:0005886">
    <property type="term" value="C:plasma membrane"/>
    <property type="evidence" value="ECO:0007669"/>
    <property type="project" value="UniProtKB-SubCell"/>
</dbReference>
<comment type="caution">
    <text evidence="10">The sequence shown here is derived from an EMBL/GenBank/DDBJ whole genome shotgun (WGS) entry which is preliminary data.</text>
</comment>
<dbReference type="Pfam" id="PF02653">
    <property type="entry name" value="BPD_transp_2"/>
    <property type="match status" value="1"/>
</dbReference>
<feature type="transmembrane region" description="Helical" evidence="9">
    <location>
        <begin position="44"/>
        <end position="66"/>
    </location>
</feature>
<evidence type="ECO:0000313" key="11">
    <source>
        <dbReference type="Proteomes" id="UP000290174"/>
    </source>
</evidence>
<evidence type="ECO:0000256" key="4">
    <source>
        <dbReference type="ARBA" id="ARBA00022692"/>
    </source>
</evidence>